<sequence>MVHFALEYRQAMDAITMDHTIDLGKFELSDEEWALLLQLRDVLKIFNNAIQFFSCGTPNLTKVIPVIDVIDKHLSSHAQNASYVPAIRAALVFGQKTLNKYYNKTDHAELYHIAMVLHPKYKLQYFKDIAWELD</sequence>
<evidence type="ECO:0000313" key="1">
    <source>
        <dbReference type="EMBL" id="EMD35256.1"/>
    </source>
</evidence>
<proteinExistence type="predicted"/>
<dbReference type="Proteomes" id="UP000016930">
    <property type="component" value="Unassembled WGS sequence"/>
</dbReference>
<dbReference type="STRING" id="914234.M2R929"/>
<name>M2R929_CERS8</name>
<dbReference type="AlphaFoldDB" id="M2R929"/>
<evidence type="ECO:0008006" key="3">
    <source>
        <dbReference type="Google" id="ProtNLM"/>
    </source>
</evidence>
<gene>
    <name evidence="1" type="ORF">CERSUDRAFT_53677</name>
</gene>
<dbReference type="SUPFAM" id="SSF53098">
    <property type="entry name" value="Ribonuclease H-like"/>
    <property type="match status" value="1"/>
</dbReference>
<dbReference type="HOGENOM" id="CLU_099691_0_0_1"/>
<keyword evidence="2" id="KW-1185">Reference proteome</keyword>
<dbReference type="EMBL" id="KB445800">
    <property type="protein sequence ID" value="EMD35256.1"/>
    <property type="molecule type" value="Genomic_DNA"/>
</dbReference>
<organism evidence="1 2">
    <name type="scientific">Ceriporiopsis subvermispora (strain B)</name>
    <name type="common">White-rot fungus</name>
    <name type="synonym">Gelatoporia subvermispora</name>
    <dbReference type="NCBI Taxonomy" id="914234"/>
    <lineage>
        <taxon>Eukaryota</taxon>
        <taxon>Fungi</taxon>
        <taxon>Dikarya</taxon>
        <taxon>Basidiomycota</taxon>
        <taxon>Agaricomycotina</taxon>
        <taxon>Agaricomycetes</taxon>
        <taxon>Polyporales</taxon>
        <taxon>Gelatoporiaceae</taxon>
        <taxon>Gelatoporia</taxon>
    </lineage>
</organism>
<dbReference type="InterPro" id="IPR012337">
    <property type="entry name" value="RNaseH-like_sf"/>
</dbReference>
<accession>M2R929</accession>
<reference evidence="1 2" key="1">
    <citation type="journal article" date="2012" name="Proc. Natl. Acad. Sci. U.S.A.">
        <title>Comparative genomics of Ceriporiopsis subvermispora and Phanerochaete chrysosporium provide insight into selective ligninolysis.</title>
        <authorList>
            <person name="Fernandez-Fueyo E."/>
            <person name="Ruiz-Duenas F.J."/>
            <person name="Ferreira P."/>
            <person name="Floudas D."/>
            <person name="Hibbett D.S."/>
            <person name="Canessa P."/>
            <person name="Larrondo L.F."/>
            <person name="James T.Y."/>
            <person name="Seelenfreund D."/>
            <person name="Lobos S."/>
            <person name="Polanco R."/>
            <person name="Tello M."/>
            <person name="Honda Y."/>
            <person name="Watanabe T."/>
            <person name="Watanabe T."/>
            <person name="Ryu J.S."/>
            <person name="Kubicek C.P."/>
            <person name="Schmoll M."/>
            <person name="Gaskell J."/>
            <person name="Hammel K.E."/>
            <person name="St John F.J."/>
            <person name="Vanden Wymelenberg A."/>
            <person name="Sabat G."/>
            <person name="Splinter BonDurant S."/>
            <person name="Syed K."/>
            <person name="Yadav J.S."/>
            <person name="Doddapaneni H."/>
            <person name="Subramanian V."/>
            <person name="Lavin J.L."/>
            <person name="Oguiza J.A."/>
            <person name="Perez G."/>
            <person name="Pisabarro A.G."/>
            <person name="Ramirez L."/>
            <person name="Santoyo F."/>
            <person name="Master E."/>
            <person name="Coutinho P.M."/>
            <person name="Henrissat B."/>
            <person name="Lombard V."/>
            <person name="Magnuson J.K."/>
            <person name="Kuees U."/>
            <person name="Hori C."/>
            <person name="Igarashi K."/>
            <person name="Samejima M."/>
            <person name="Held B.W."/>
            <person name="Barry K.W."/>
            <person name="LaButti K.M."/>
            <person name="Lapidus A."/>
            <person name="Lindquist E.A."/>
            <person name="Lucas S.M."/>
            <person name="Riley R."/>
            <person name="Salamov A.A."/>
            <person name="Hoffmeister D."/>
            <person name="Schwenk D."/>
            <person name="Hadar Y."/>
            <person name="Yarden O."/>
            <person name="de Vries R.P."/>
            <person name="Wiebenga A."/>
            <person name="Stenlid J."/>
            <person name="Eastwood D."/>
            <person name="Grigoriev I.V."/>
            <person name="Berka R.M."/>
            <person name="Blanchette R.A."/>
            <person name="Kersten P."/>
            <person name="Martinez A.T."/>
            <person name="Vicuna R."/>
            <person name="Cullen D."/>
        </authorList>
    </citation>
    <scope>NUCLEOTIDE SEQUENCE [LARGE SCALE GENOMIC DNA]</scope>
    <source>
        <strain evidence="1 2">B</strain>
    </source>
</reference>
<dbReference type="OrthoDB" id="2792018at2759"/>
<evidence type="ECO:0000313" key="2">
    <source>
        <dbReference type="Proteomes" id="UP000016930"/>
    </source>
</evidence>
<protein>
    <recommendedName>
        <fullName evidence="3">hAT-like transposase RNase-H fold domain-containing protein</fullName>
    </recommendedName>
</protein>